<comment type="caution">
    <text evidence="3">The sequence shown here is derived from an EMBL/GenBank/DDBJ whole genome shotgun (WGS) entry which is preliminary data.</text>
</comment>
<feature type="compositionally biased region" description="Polar residues" evidence="2">
    <location>
        <begin position="270"/>
        <end position="281"/>
    </location>
</feature>
<accession>A0AAD4QK81</accession>
<dbReference type="EMBL" id="WTXG01000089">
    <property type="protein sequence ID" value="KAI0293727.1"/>
    <property type="molecule type" value="Genomic_DNA"/>
</dbReference>
<dbReference type="PANTHER" id="PTHR48104">
    <property type="entry name" value="METACASPASE-4"/>
    <property type="match status" value="1"/>
</dbReference>
<dbReference type="PANTHER" id="PTHR48104:SF30">
    <property type="entry name" value="METACASPASE-1"/>
    <property type="match status" value="1"/>
</dbReference>
<feature type="region of interest" description="Disordered" evidence="2">
    <location>
        <begin position="270"/>
        <end position="298"/>
    </location>
</feature>
<dbReference type="Gene3D" id="3.40.50.12660">
    <property type="match status" value="1"/>
</dbReference>
<proteinExistence type="inferred from homology"/>
<reference evidence="3" key="1">
    <citation type="journal article" date="2022" name="New Phytol.">
        <title>Evolutionary transition to the ectomycorrhizal habit in the genomes of a hyperdiverse lineage of mushroom-forming fungi.</title>
        <authorList>
            <person name="Looney B."/>
            <person name="Miyauchi S."/>
            <person name="Morin E."/>
            <person name="Drula E."/>
            <person name="Courty P.E."/>
            <person name="Kohler A."/>
            <person name="Kuo A."/>
            <person name="LaButti K."/>
            <person name="Pangilinan J."/>
            <person name="Lipzen A."/>
            <person name="Riley R."/>
            <person name="Andreopoulos W."/>
            <person name="He G."/>
            <person name="Johnson J."/>
            <person name="Nolan M."/>
            <person name="Tritt A."/>
            <person name="Barry K.W."/>
            <person name="Grigoriev I.V."/>
            <person name="Nagy L.G."/>
            <person name="Hibbett D."/>
            <person name="Henrissat B."/>
            <person name="Matheny P.B."/>
            <person name="Labbe J."/>
            <person name="Martin F.M."/>
        </authorList>
    </citation>
    <scope>NUCLEOTIDE SEQUENCE</scope>
    <source>
        <strain evidence="3">BPL690</strain>
    </source>
</reference>
<name>A0AAD4QK81_9AGAM</name>
<evidence type="ECO:0000313" key="4">
    <source>
        <dbReference type="Proteomes" id="UP001203297"/>
    </source>
</evidence>
<keyword evidence="4" id="KW-1185">Reference proteome</keyword>
<dbReference type="GO" id="GO:0006508">
    <property type="term" value="P:proteolysis"/>
    <property type="evidence" value="ECO:0007669"/>
    <property type="project" value="TreeGrafter"/>
</dbReference>
<dbReference type="GO" id="GO:0005737">
    <property type="term" value="C:cytoplasm"/>
    <property type="evidence" value="ECO:0007669"/>
    <property type="project" value="TreeGrafter"/>
</dbReference>
<dbReference type="AlphaFoldDB" id="A0AAD4QK81"/>
<evidence type="ECO:0000256" key="2">
    <source>
        <dbReference type="SAM" id="MobiDB-lite"/>
    </source>
</evidence>
<sequence length="421" mass="47366">MGSHISRLFSDCIVWPFGMTKPAGPIHLPEDEETKREDSTPKRRALLVGISYSGPFNTWSRLDGPHGDVDHFRELLVGSYGYHPEDIVVLKDSPNFPDTSQPTRLNMLRELRALVFGAVPGDSFTFLYSGHSDQQPIVNDFDEEDGQDEMLIPSDEQPIIDNAPFPDTCFFMELREILIPLPVGCSLFAVLDTCHSGTLLDLPHHHCNNVYVPWQSKGTRRTMTMQNNNVRAQAMDFANSTSQRRPLIDSVIDGSQLADQPSRSLFQTNAQVGEGRSSGQRELSPGPQPRGRGTRRPRERMLFTSQVRYASPESRLICDGCFLSLSACSDFQQAWEGPKGSLTTVVCNYLKTQKQPSYRALMSHINFQLYDNSLALHEYTRYQKRKAARGEGDGFEGDLDNFQVPELSSLVKLNMDDTLQL</sequence>
<evidence type="ECO:0000256" key="1">
    <source>
        <dbReference type="ARBA" id="ARBA00009005"/>
    </source>
</evidence>
<comment type="similarity">
    <text evidence="1">Belongs to the peptidase C14B family.</text>
</comment>
<organism evidence="3 4">
    <name type="scientific">Multifurca ochricompacta</name>
    <dbReference type="NCBI Taxonomy" id="376703"/>
    <lineage>
        <taxon>Eukaryota</taxon>
        <taxon>Fungi</taxon>
        <taxon>Dikarya</taxon>
        <taxon>Basidiomycota</taxon>
        <taxon>Agaricomycotina</taxon>
        <taxon>Agaricomycetes</taxon>
        <taxon>Russulales</taxon>
        <taxon>Russulaceae</taxon>
        <taxon>Multifurca</taxon>
    </lineage>
</organism>
<gene>
    <name evidence="3" type="ORF">B0F90DRAFT_1760950</name>
</gene>
<dbReference type="GO" id="GO:0004197">
    <property type="term" value="F:cysteine-type endopeptidase activity"/>
    <property type="evidence" value="ECO:0007669"/>
    <property type="project" value="TreeGrafter"/>
</dbReference>
<evidence type="ECO:0000313" key="3">
    <source>
        <dbReference type="EMBL" id="KAI0293727.1"/>
    </source>
</evidence>
<dbReference type="Proteomes" id="UP001203297">
    <property type="component" value="Unassembled WGS sequence"/>
</dbReference>
<dbReference type="InterPro" id="IPR050452">
    <property type="entry name" value="Metacaspase"/>
</dbReference>
<protein>
    <submittedName>
        <fullName evidence="3">Caspase domain-containing protein</fullName>
    </submittedName>
</protein>